<evidence type="ECO:0000256" key="1">
    <source>
        <dbReference type="ARBA" id="ARBA00023125"/>
    </source>
</evidence>
<dbReference type="Pfam" id="PF00440">
    <property type="entry name" value="TetR_N"/>
    <property type="match status" value="1"/>
</dbReference>
<dbReference type="InterPro" id="IPR050109">
    <property type="entry name" value="HTH-type_TetR-like_transc_reg"/>
</dbReference>
<dbReference type="GO" id="GO:0000976">
    <property type="term" value="F:transcription cis-regulatory region binding"/>
    <property type="evidence" value="ECO:0007669"/>
    <property type="project" value="TreeGrafter"/>
</dbReference>
<name>A0A2T4U478_9BACI</name>
<reference evidence="4 5" key="1">
    <citation type="submission" date="2018-03" db="EMBL/GenBank/DDBJ databases">
        <title>Alkalicoccus saliphilus sp. nov., isolated from a mineral pool.</title>
        <authorList>
            <person name="Zhao B."/>
        </authorList>
    </citation>
    <scope>NUCLEOTIDE SEQUENCE [LARGE SCALE GENOMIC DNA]</scope>
    <source>
        <strain evidence="4 5">6AG</strain>
    </source>
</reference>
<evidence type="ECO:0000259" key="3">
    <source>
        <dbReference type="PROSITE" id="PS50977"/>
    </source>
</evidence>
<evidence type="ECO:0000313" key="4">
    <source>
        <dbReference type="EMBL" id="PTL38210.1"/>
    </source>
</evidence>
<proteinExistence type="predicted"/>
<dbReference type="Gene3D" id="1.10.357.10">
    <property type="entry name" value="Tetracycline Repressor, domain 2"/>
    <property type="match status" value="1"/>
</dbReference>
<dbReference type="InterPro" id="IPR009057">
    <property type="entry name" value="Homeodomain-like_sf"/>
</dbReference>
<evidence type="ECO:0000313" key="5">
    <source>
        <dbReference type="Proteomes" id="UP000240509"/>
    </source>
</evidence>
<protein>
    <recommendedName>
        <fullName evidence="3">HTH tetR-type domain-containing protein</fullName>
    </recommendedName>
</protein>
<sequence length="201" mass="23516">MPKKIDPAEPKMHIFDAACRVIYEHGFEKTTLREIAREAGLSLSSVQHFFPKQKDIYMYAMDVMLDKYRTRMKRASLEGENSYENAVQRMKQVVHASTEEERMENDIWVKFSMMAVMNADYTEKKDKLREINVEYAESILAMLNEEGYISDADSLPEQTNSLIVFLHGLVFESVIYRSLYDDKTVEKEIRGYLEKLCRLNA</sequence>
<evidence type="ECO:0000256" key="2">
    <source>
        <dbReference type="PROSITE-ProRule" id="PRU00335"/>
    </source>
</evidence>
<dbReference type="PANTHER" id="PTHR30055">
    <property type="entry name" value="HTH-TYPE TRANSCRIPTIONAL REGULATOR RUTR"/>
    <property type="match status" value="1"/>
</dbReference>
<dbReference type="OrthoDB" id="9816296at2"/>
<keyword evidence="5" id="KW-1185">Reference proteome</keyword>
<dbReference type="SUPFAM" id="SSF48498">
    <property type="entry name" value="Tetracyclin repressor-like, C-terminal domain"/>
    <property type="match status" value="1"/>
</dbReference>
<dbReference type="PROSITE" id="PS50977">
    <property type="entry name" value="HTH_TETR_2"/>
    <property type="match status" value="1"/>
</dbReference>
<organism evidence="4 5">
    <name type="scientific">Alkalicoccus saliphilus</name>
    <dbReference type="NCBI Taxonomy" id="200989"/>
    <lineage>
        <taxon>Bacteria</taxon>
        <taxon>Bacillati</taxon>
        <taxon>Bacillota</taxon>
        <taxon>Bacilli</taxon>
        <taxon>Bacillales</taxon>
        <taxon>Bacillaceae</taxon>
        <taxon>Alkalicoccus</taxon>
    </lineage>
</organism>
<dbReference type="RefSeq" id="WP_107585558.1">
    <property type="nucleotide sequence ID" value="NZ_PZJJ01000022.1"/>
</dbReference>
<dbReference type="AlphaFoldDB" id="A0A2T4U478"/>
<keyword evidence="1 2" id="KW-0238">DNA-binding</keyword>
<dbReference type="PANTHER" id="PTHR30055:SF226">
    <property type="entry name" value="HTH-TYPE TRANSCRIPTIONAL REGULATOR PKSA"/>
    <property type="match status" value="1"/>
</dbReference>
<feature type="domain" description="HTH tetR-type" evidence="3">
    <location>
        <begin position="8"/>
        <end position="68"/>
    </location>
</feature>
<comment type="caution">
    <text evidence="4">The sequence shown here is derived from an EMBL/GenBank/DDBJ whole genome shotgun (WGS) entry which is preliminary data.</text>
</comment>
<dbReference type="Proteomes" id="UP000240509">
    <property type="component" value="Unassembled WGS sequence"/>
</dbReference>
<dbReference type="SUPFAM" id="SSF46689">
    <property type="entry name" value="Homeodomain-like"/>
    <property type="match status" value="1"/>
</dbReference>
<dbReference type="InterPro" id="IPR001647">
    <property type="entry name" value="HTH_TetR"/>
</dbReference>
<dbReference type="InterPro" id="IPR036271">
    <property type="entry name" value="Tet_transcr_reg_TetR-rel_C_sf"/>
</dbReference>
<feature type="DNA-binding region" description="H-T-H motif" evidence="2">
    <location>
        <begin position="31"/>
        <end position="50"/>
    </location>
</feature>
<accession>A0A2T4U478</accession>
<dbReference type="EMBL" id="PZJJ01000022">
    <property type="protein sequence ID" value="PTL38210.1"/>
    <property type="molecule type" value="Genomic_DNA"/>
</dbReference>
<dbReference type="GO" id="GO:0003700">
    <property type="term" value="F:DNA-binding transcription factor activity"/>
    <property type="evidence" value="ECO:0007669"/>
    <property type="project" value="TreeGrafter"/>
</dbReference>
<gene>
    <name evidence="4" type="ORF">C6Y45_12460</name>
</gene>